<proteinExistence type="predicted"/>
<reference evidence="5" key="1">
    <citation type="journal article" date="2021" name="Nat. Commun.">
        <title>Genetic determinants of endophytism in the Arabidopsis root mycobiome.</title>
        <authorList>
            <person name="Mesny F."/>
            <person name="Miyauchi S."/>
            <person name="Thiergart T."/>
            <person name="Pickel B."/>
            <person name="Atanasova L."/>
            <person name="Karlsson M."/>
            <person name="Huettel B."/>
            <person name="Barry K.W."/>
            <person name="Haridas S."/>
            <person name="Chen C."/>
            <person name="Bauer D."/>
            <person name="Andreopoulos W."/>
            <person name="Pangilinan J."/>
            <person name="LaButti K."/>
            <person name="Riley R."/>
            <person name="Lipzen A."/>
            <person name="Clum A."/>
            <person name="Drula E."/>
            <person name="Henrissat B."/>
            <person name="Kohler A."/>
            <person name="Grigoriev I.V."/>
            <person name="Martin F.M."/>
            <person name="Hacquard S."/>
        </authorList>
    </citation>
    <scope>NUCLEOTIDE SEQUENCE</scope>
    <source>
        <strain evidence="5">MPI-CAGE-CH-0230</strain>
    </source>
</reference>
<keyword evidence="6" id="KW-1185">Reference proteome</keyword>
<dbReference type="SMART" id="SM00320">
    <property type="entry name" value="WD40"/>
    <property type="match status" value="4"/>
</dbReference>
<dbReference type="SUPFAM" id="SSF50978">
    <property type="entry name" value="WD40 repeat-like"/>
    <property type="match status" value="1"/>
</dbReference>
<keyword evidence="2" id="KW-0677">Repeat</keyword>
<dbReference type="Gene3D" id="2.130.10.10">
    <property type="entry name" value="YVTN repeat-like/Quinoprotein amine dehydrogenase"/>
    <property type="match status" value="2"/>
</dbReference>
<evidence type="ECO:0000256" key="1">
    <source>
        <dbReference type="ARBA" id="ARBA00022574"/>
    </source>
</evidence>
<dbReference type="InterPro" id="IPR001680">
    <property type="entry name" value="WD40_rpt"/>
</dbReference>
<feature type="region of interest" description="Disordered" evidence="4">
    <location>
        <begin position="87"/>
        <end position="106"/>
    </location>
</feature>
<dbReference type="PROSITE" id="PS50082">
    <property type="entry name" value="WD_REPEATS_2"/>
    <property type="match status" value="1"/>
</dbReference>
<keyword evidence="1 3" id="KW-0853">WD repeat</keyword>
<comment type="caution">
    <text evidence="5">The sequence shown here is derived from an EMBL/GenBank/DDBJ whole genome shotgun (WGS) entry which is preliminary data.</text>
</comment>
<dbReference type="PANTHER" id="PTHR19848:SF8">
    <property type="entry name" value="F-BOX AND WD REPEAT DOMAIN CONTAINING 7"/>
    <property type="match status" value="1"/>
</dbReference>
<gene>
    <name evidence="5" type="ORF">B0I36DRAFT_415973</name>
</gene>
<evidence type="ECO:0000256" key="2">
    <source>
        <dbReference type="ARBA" id="ARBA00022737"/>
    </source>
</evidence>
<dbReference type="EMBL" id="JAGTJQ010000009">
    <property type="protein sequence ID" value="KAH7024544.1"/>
    <property type="molecule type" value="Genomic_DNA"/>
</dbReference>
<name>A0A9P8XXT3_9PEZI</name>
<dbReference type="AlphaFoldDB" id="A0A9P8XXT3"/>
<feature type="repeat" description="WD" evidence="3">
    <location>
        <begin position="250"/>
        <end position="291"/>
    </location>
</feature>
<organism evidence="5 6">
    <name type="scientific">Microdochium trichocladiopsis</name>
    <dbReference type="NCBI Taxonomy" id="1682393"/>
    <lineage>
        <taxon>Eukaryota</taxon>
        <taxon>Fungi</taxon>
        <taxon>Dikarya</taxon>
        <taxon>Ascomycota</taxon>
        <taxon>Pezizomycotina</taxon>
        <taxon>Sordariomycetes</taxon>
        <taxon>Xylariomycetidae</taxon>
        <taxon>Xylariales</taxon>
        <taxon>Microdochiaceae</taxon>
        <taxon>Microdochium</taxon>
    </lineage>
</organism>
<sequence>MVSYSSYQFFQDWRYAIAKDFVTKSGDSYPYAHNGHKSWGQEDVKLPPIYAGTHDIHVLETSTWTVVSVLRAHSSEIESLALQPGTKGSVLVSSDNGRRDGSGSGKPTIIIWDVARDGEPPSDTPLGSSKIELTDNAISSIVGNTATSVAAQLSEAMGIALNEEQILELQKSFTSPIQKVVEEHSIATKRTVHGRMRHSTKSGTFSPSGGYMVYYPGDRPRSNDSAPWDMKICSLRQGSAGVEVQDHATLRGHTDCILWTGWSPDEKFFASVAWDKTIRVWDAATGELKQKFDTDGQNWTGAWSPDSRHLAATCGTGALFVYDVSDGSTVWEQHSEKEGRRMGWRRALAWHPEGKLLAVGAQELGRVVVLDTEKREPVSERQLSVEQSRTDNEDARAFLGGWIEVRQLSFVDGGRKLVVFTGADDSIEVYDSEEEQKWRFSRGGTDDNVEGHEQWRDEEGKVTTSAGSGMLVWEDKTNGLLRLASLDCDGPRLWSVPLTGV</sequence>
<dbReference type="PROSITE" id="PS50294">
    <property type="entry name" value="WD_REPEATS_REGION"/>
    <property type="match status" value="1"/>
</dbReference>
<evidence type="ECO:0000256" key="4">
    <source>
        <dbReference type="SAM" id="MobiDB-lite"/>
    </source>
</evidence>
<dbReference type="Proteomes" id="UP000756346">
    <property type="component" value="Unassembled WGS sequence"/>
</dbReference>
<evidence type="ECO:0000313" key="5">
    <source>
        <dbReference type="EMBL" id="KAH7024544.1"/>
    </source>
</evidence>
<dbReference type="RefSeq" id="XP_046008092.1">
    <property type="nucleotide sequence ID" value="XM_046162061.1"/>
</dbReference>
<dbReference type="OrthoDB" id="1367865at2759"/>
<dbReference type="InterPro" id="IPR015943">
    <property type="entry name" value="WD40/YVTN_repeat-like_dom_sf"/>
</dbReference>
<evidence type="ECO:0000313" key="6">
    <source>
        <dbReference type="Proteomes" id="UP000756346"/>
    </source>
</evidence>
<accession>A0A9P8XXT3</accession>
<protein>
    <submittedName>
        <fullName evidence="5">WD40-repeat-containing domain protein</fullName>
    </submittedName>
</protein>
<dbReference type="Pfam" id="PF00400">
    <property type="entry name" value="WD40"/>
    <property type="match status" value="1"/>
</dbReference>
<dbReference type="GeneID" id="70191607"/>
<dbReference type="PANTHER" id="PTHR19848">
    <property type="entry name" value="WD40 REPEAT PROTEIN"/>
    <property type="match status" value="1"/>
</dbReference>
<dbReference type="InterPro" id="IPR036322">
    <property type="entry name" value="WD40_repeat_dom_sf"/>
</dbReference>
<evidence type="ECO:0000256" key="3">
    <source>
        <dbReference type="PROSITE-ProRule" id="PRU00221"/>
    </source>
</evidence>